<proteinExistence type="predicted"/>
<evidence type="ECO:0000256" key="1">
    <source>
        <dbReference type="ARBA" id="ARBA00000085"/>
    </source>
</evidence>
<evidence type="ECO:0000259" key="12">
    <source>
        <dbReference type="PROSITE" id="PS50885"/>
    </source>
</evidence>
<evidence type="ECO:0000256" key="3">
    <source>
        <dbReference type="ARBA" id="ARBA00012438"/>
    </source>
</evidence>
<keyword evidence="14" id="KW-1185">Reference proteome</keyword>
<evidence type="ECO:0000256" key="4">
    <source>
        <dbReference type="ARBA" id="ARBA00022553"/>
    </source>
</evidence>
<dbReference type="InterPro" id="IPR003660">
    <property type="entry name" value="HAMP_dom"/>
</dbReference>
<feature type="domain" description="Histidine kinase" evidence="11">
    <location>
        <begin position="247"/>
        <end position="458"/>
    </location>
</feature>
<dbReference type="Pfam" id="PF08521">
    <property type="entry name" value="2CSK_N"/>
    <property type="match status" value="1"/>
</dbReference>
<dbReference type="Pfam" id="PF02518">
    <property type="entry name" value="HATPase_c"/>
    <property type="match status" value="1"/>
</dbReference>
<dbReference type="SUPFAM" id="SSF47384">
    <property type="entry name" value="Homodimeric domain of signal transducing histidine kinase"/>
    <property type="match status" value="1"/>
</dbReference>
<dbReference type="Gene3D" id="1.10.287.130">
    <property type="match status" value="1"/>
</dbReference>
<evidence type="ECO:0000256" key="5">
    <source>
        <dbReference type="ARBA" id="ARBA00022679"/>
    </source>
</evidence>
<evidence type="ECO:0000256" key="9">
    <source>
        <dbReference type="ARBA" id="ARBA00023012"/>
    </source>
</evidence>
<evidence type="ECO:0000256" key="7">
    <source>
        <dbReference type="ARBA" id="ARBA00022777"/>
    </source>
</evidence>
<dbReference type="PANTHER" id="PTHR45436:SF1">
    <property type="entry name" value="SENSOR PROTEIN QSEC"/>
    <property type="match status" value="1"/>
</dbReference>
<keyword evidence="6 10" id="KW-0812">Transmembrane</keyword>
<evidence type="ECO:0000256" key="2">
    <source>
        <dbReference type="ARBA" id="ARBA00004370"/>
    </source>
</evidence>
<evidence type="ECO:0000256" key="6">
    <source>
        <dbReference type="ARBA" id="ARBA00022692"/>
    </source>
</evidence>
<dbReference type="EMBL" id="JAWDID010000015">
    <property type="protein sequence ID" value="MDU0340700.1"/>
    <property type="molecule type" value="Genomic_DNA"/>
</dbReference>
<feature type="domain" description="HAMP" evidence="12">
    <location>
        <begin position="188"/>
        <end position="239"/>
    </location>
</feature>
<protein>
    <recommendedName>
        <fullName evidence="3">histidine kinase</fullName>
        <ecNumber evidence="3">2.7.13.3</ecNumber>
    </recommendedName>
</protein>
<dbReference type="Gene3D" id="3.30.565.10">
    <property type="entry name" value="Histidine kinase-like ATPase, C-terminal domain"/>
    <property type="match status" value="1"/>
</dbReference>
<dbReference type="InterPro" id="IPR013727">
    <property type="entry name" value="2CSK_N"/>
</dbReference>
<comment type="catalytic activity">
    <reaction evidence="1">
        <text>ATP + protein L-histidine = ADP + protein N-phospho-L-histidine.</text>
        <dbReference type="EC" id="2.7.13.3"/>
    </reaction>
</comment>
<name>A0ABU3S7D0_9HYPH</name>
<evidence type="ECO:0000256" key="8">
    <source>
        <dbReference type="ARBA" id="ARBA00022989"/>
    </source>
</evidence>
<keyword evidence="8 10" id="KW-1133">Transmembrane helix</keyword>
<keyword evidence="5 13" id="KW-0808">Transferase</keyword>
<dbReference type="RefSeq" id="WP_316018547.1">
    <property type="nucleotide sequence ID" value="NZ_JAWDID010000015.1"/>
</dbReference>
<dbReference type="SUPFAM" id="SSF55874">
    <property type="entry name" value="ATPase domain of HSP90 chaperone/DNA topoisomerase II/histidine kinase"/>
    <property type="match status" value="1"/>
</dbReference>
<dbReference type="Proteomes" id="UP001254257">
    <property type="component" value="Unassembled WGS sequence"/>
</dbReference>
<comment type="subcellular location">
    <subcellularLocation>
        <location evidence="2">Membrane</location>
    </subcellularLocation>
</comment>
<dbReference type="EC" id="2.7.13.3" evidence="3"/>
<dbReference type="CDD" id="cd00082">
    <property type="entry name" value="HisKA"/>
    <property type="match status" value="1"/>
</dbReference>
<evidence type="ECO:0000256" key="10">
    <source>
        <dbReference type="SAM" id="Phobius"/>
    </source>
</evidence>
<feature type="transmembrane region" description="Helical" evidence="10">
    <location>
        <begin position="164"/>
        <end position="187"/>
    </location>
</feature>
<evidence type="ECO:0000313" key="14">
    <source>
        <dbReference type="Proteomes" id="UP001254257"/>
    </source>
</evidence>
<evidence type="ECO:0000313" key="13">
    <source>
        <dbReference type="EMBL" id="MDU0340700.1"/>
    </source>
</evidence>
<dbReference type="InterPro" id="IPR003661">
    <property type="entry name" value="HisK_dim/P_dom"/>
</dbReference>
<dbReference type="InterPro" id="IPR003594">
    <property type="entry name" value="HATPase_dom"/>
</dbReference>
<evidence type="ECO:0000259" key="11">
    <source>
        <dbReference type="PROSITE" id="PS50109"/>
    </source>
</evidence>
<dbReference type="SMART" id="SM00387">
    <property type="entry name" value="HATPase_c"/>
    <property type="match status" value="1"/>
</dbReference>
<keyword evidence="7 13" id="KW-0418">Kinase</keyword>
<dbReference type="InterPro" id="IPR050428">
    <property type="entry name" value="TCS_sensor_his_kinase"/>
</dbReference>
<dbReference type="Pfam" id="PF00512">
    <property type="entry name" value="HisKA"/>
    <property type="match status" value="1"/>
</dbReference>
<dbReference type="CDD" id="cd00075">
    <property type="entry name" value="HATPase"/>
    <property type="match status" value="1"/>
</dbReference>
<keyword evidence="9" id="KW-0902">Two-component regulatory system</keyword>
<accession>A0ABU3S7D0</accession>
<organism evidence="13 14">
    <name type="scientific">Bosea rubneri</name>
    <dbReference type="NCBI Taxonomy" id="3075434"/>
    <lineage>
        <taxon>Bacteria</taxon>
        <taxon>Pseudomonadati</taxon>
        <taxon>Pseudomonadota</taxon>
        <taxon>Alphaproteobacteria</taxon>
        <taxon>Hyphomicrobiales</taxon>
        <taxon>Boseaceae</taxon>
        <taxon>Bosea</taxon>
    </lineage>
</organism>
<dbReference type="InterPro" id="IPR036890">
    <property type="entry name" value="HATPase_C_sf"/>
</dbReference>
<dbReference type="GO" id="GO:0004673">
    <property type="term" value="F:protein histidine kinase activity"/>
    <property type="evidence" value="ECO:0007669"/>
    <property type="project" value="UniProtKB-EC"/>
</dbReference>
<dbReference type="PROSITE" id="PS50109">
    <property type="entry name" value="HIS_KIN"/>
    <property type="match status" value="1"/>
</dbReference>
<dbReference type="PANTHER" id="PTHR45436">
    <property type="entry name" value="SENSOR HISTIDINE KINASE YKOH"/>
    <property type="match status" value="1"/>
</dbReference>
<dbReference type="PROSITE" id="PS50885">
    <property type="entry name" value="HAMP"/>
    <property type="match status" value="1"/>
</dbReference>
<feature type="transmembrane region" description="Helical" evidence="10">
    <location>
        <begin position="12"/>
        <end position="33"/>
    </location>
</feature>
<keyword evidence="10" id="KW-0472">Membrane</keyword>
<sequence length="463" mass="50334">MKTRDPSLFTRLAVTIALVLAVGAAGLTSLAWYSARTAADEAYDRLLVGAVLQIAEALTVQNGEVTVDLPISAFEMLALSDRDRIFYRLTGPKGELLTGYPDLPVPASGGERRDRPVVSDGVFRDVPVRIASVGRSFAGADVQGWAQVVVAQTREARFSLARDLTLNATGLVLIMSGIAFGGVIFALRYSLKPLTRIETALTLRDPQDLTPLSLETPREIRALVGSINHFMSRLGERMELMQRFIADAAHQIRTPLTALSGQVDLLAHEADAIRQRRHLERVQARTKQLGRLANQLLSHAMVVHRKESVPFERIDLAKVARLALRNTLPVSLNPDIVTSFEAPPGPLLIHGDRVSLREAISNILDNAVQHGAVARLGIVLSRQGTSARLEVHDDGPGIPRSQWALVTQRFAKDPSGRRSGGLGLAIASEVAATHQGQLSFLERDEKGFIVALSFPLADPEEDP</sequence>
<dbReference type="InterPro" id="IPR036097">
    <property type="entry name" value="HisK_dim/P_sf"/>
</dbReference>
<gene>
    <name evidence="13" type="ORF">RKE40_12435</name>
</gene>
<dbReference type="InterPro" id="IPR005467">
    <property type="entry name" value="His_kinase_dom"/>
</dbReference>
<reference evidence="13 14" key="1">
    <citation type="submission" date="2023-09" db="EMBL/GenBank/DDBJ databases">
        <title>Whole genome shotgun sequencing (WGS) of Bosea sp. ZW T0_25, isolated from stored onions (Allium cepa).</title>
        <authorList>
            <person name="Stoll D.A."/>
            <person name="Huch M."/>
        </authorList>
    </citation>
    <scope>NUCLEOTIDE SEQUENCE [LARGE SCALE GENOMIC DNA]</scope>
    <source>
        <strain evidence="13 14">ZW T0_25</strain>
    </source>
</reference>
<dbReference type="SMART" id="SM00388">
    <property type="entry name" value="HisKA"/>
    <property type="match status" value="1"/>
</dbReference>
<comment type="caution">
    <text evidence="13">The sequence shown here is derived from an EMBL/GenBank/DDBJ whole genome shotgun (WGS) entry which is preliminary data.</text>
</comment>
<keyword evidence="4" id="KW-0597">Phosphoprotein</keyword>